<feature type="region of interest" description="Disordered" evidence="1">
    <location>
        <begin position="1"/>
        <end position="27"/>
    </location>
</feature>
<protein>
    <submittedName>
        <fullName evidence="2">Uncharacterized protein</fullName>
    </submittedName>
</protein>
<comment type="caution">
    <text evidence="2">The sequence shown here is derived from an EMBL/GenBank/DDBJ whole genome shotgun (WGS) entry which is preliminary data.</text>
</comment>
<sequence length="145" mass="16371">MCVSHEKPETIWSQCSPQNLSDDTTPAKAADRETLSEELCILGLPVQPLLLDQINLTHLPSLKHEGLETVRLSRPRWEQSRYRGRLRITDLLDSEFAPQTLGQRELRKGPEFMKTPMNHGLYQQGGTIIGSKAAFKSQKVTTIDC</sequence>
<dbReference type="InParanoid" id="A0A419QGF9"/>
<evidence type="ECO:0000256" key="1">
    <source>
        <dbReference type="SAM" id="MobiDB-lite"/>
    </source>
</evidence>
<reference evidence="2 3" key="1">
    <citation type="journal article" date="2018" name="Biotechnol. Adv.">
        <title>Improved genomic resources and new bioinformatic workflow for the carcinogenic parasite Clonorchis sinensis: Biotechnological implications.</title>
        <authorList>
            <person name="Wang D."/>
            <person name="Korhonen P.K."/>
            <person name="Gasser R.B."/>
            <person name="Young N.D."/>
        </authorList>
    </citation>
    <scope>NUCLEOTIDE SEQUENCE [LARGE SCALE GENOMIC DNA]</scope>
    <source>
        <strain evidence="2">Cs-k2</strain>
    </source>
</reference>
<dbReference type="EMBL" id="NIRI02000056">
    <property type="protein sequence ID" value="KAG5445931.1"/>
    <property type="molecule type" value="Genomic_DNA"/>
</dbReference>
<evidence type="ECO:0000313" key="3">
    <source>
        <dbReference type="Proteomes" id="UP000286415"/>
    </source>
</evidence>
<proteinExistence type="predicted"/>
<keyword evidence="3" id="KW-1185">Reference proteome</keyword>
<reference evidence="2 3" key="2">
    <citation type="journal article" date="2021" name="Genomics">
        <title>High-quality reference genome for Clonorchis sinensis.</title>
        <authorList>
            <person name="Young N.D."/>
            <person name="Stroehlein A.J."/>
            <person name="Kinkar L."/>
            <person name="Wang T."/>
            <person name="Sohn W.M."/>
            <person name="Chang B.C.H."/>
            <person name="Kaur P."/>
            <person name="Weisz D."/>
            <person name="Dudchenko O."/>
            <person name="Aiden E.L."/>
            <person name="Korhonen P.K."/>
            <person name="Gasser R.B."/>
        </authorList>
    </citation>
    <scope>NUCLEOTIDE SEQUENCE [LARGE SCALE GENOMIC DNA]</scope>
    <source>
        <strain evidence="2">Cs-k2</strain>
    </source>
</reference>
<dbReference type="AlphaFoldDB" id="A0A419QGF9"/>
<evidence type="ECO:0000313" key="2">
    <source>
        <dbReference type="EMBL" id="KAG5445931.1"/>
    </source>
</evidence>
<accession>A0A419QGF9</accession>
<feature type="compositionally biased region" description="Polar residues" evidence="1">
    <location>
        <begin position="11"/>
        <end position="24"/>
    </location>
</feature>
<organism evidence="2 3">
    <name type="scientific">Clonorchis sinensis</name>
    <name type="common">Chinese liver fluke</name>
    <dbReference type="NCBI Taxonomy" id="79923"/>
    <lineage>
        <taxon>Eukaryota</taxon>
        <taxon>Metazoa</taxon>
        <taxon>Spiralia</taxon>
        <taxon>Lophotrochozoa</taxon>
        <taxon>Platyhelminthes</taxon>
        <taxon>Trematoda</taxon>
        <taxon>Digenea</taxon>
        <taxon>Opisthorchiida</taxon>
        <taxon>Opisthorchiata</taxon>
        <taxon>Opisthorchiidae</taxon>
        <taxon>Clonorchis</taxon>
    </lineage>
</organism>
<gene>
    <name evidence="2" type="ORF">CSKR_109235</name>
</gene>
<dbReference type="Proteomes" id="UP000286415">
    <property type="component" value="Unassembled WGS sequence"/>
</dbReference>
<name>A0A419QGF9_CLOSI</name>